<evidence type="ECO:0000256" key="1">
    <source>
        <dbReference type="SAM" id="SignalP"/>
    </source>
</evidence>
<organism evidence="2 3">
    <name type="scientific">Klebsiella spallanzanii</name>
    <dbReference type="NCBI Taxonomy" id="2587528"/>
    <lineage>
        <taxon>Bacteria</taxon>
        <taxon>Pseudomonadati</taxon>
        <taxon>Pseudomonadota</taxon>
        <taxon>Gammaproteobacteria</taxon>
        <taxon>Enterobacterales</taxon>
        <taxon>Enterobacteriaceae</taxon>
        <taxon>Klebsiella/Raoultella group</taxon>
        <taxon>Klebsiella</taxon>
    </lineage>
</organism>
<name>A0A564NM71_9ENTR</name>
<feature type="chain" id="PRO_5021905455" evidence="1">
    <location>
        <begin position="21"/>
        <end position="80"/>
    </location>
</feature>
<accession>A0A564NM71</accession>
<keyword evidence="1" id="KW-0732">Signal</keyword>
<dbReference type="AlphaFoldDB" id="A0A564NM71"/>
<protein>
    <submittedName>
        <fullName evidence="2">Uncharacterized protein</fullName>
    </submittedName>
</protein>
<evidence type="ECO:0000313" key="3">
    <source>
        <dbReference type="Proteomes" id="UP000318370"/>
    </source>
</evidence>
<gene>
    <name evidence="2" type="ORF">SB6408_02419</name>
</gene>
<proteinExistence type="predicted"/>
<dbReference type="RefSeq" id="WP_142464061.1">
    <property type="nucleotide sequence ID" value="NZ_CABGHF010000056.1"/>
</dbReference>
<sequence length="80" mass="8976">MSKISWLVLITWWLPACVGAAEKVSSEKVQSEIRYVGYECDRVDDIKPSSSGEEVAVTCDKVYKFLIRYERGGATVEVIS</sequence>
<evidence type="ECO:0000313" key="2">
    <source>
        <dbReference type="EMBL" id="VUT06893.1"/>
    </source>
</evidence>
<dbReference type="Proteomes" id="UP000318370">
    <property type="component" value="Unassembled WGS sequence"/>
</dbReference>
<feature type="signal peptide" evidence="1">
    <location>
        <begin position="1"/>
        <end position="20"/>
    </location>
</feature>
<dbReference type="EMBL" id="CABGHF010000056">
    <property type="protein sequence ID" value="VUT06893.1"/>
    <property type="molecule type" value="Genomic_DNA"/>
</dbReference>
<reference evidence="2 3" key="1">
    <citation type="submission" date="2019-07" db="EMBL/GenBank/DDBJ databases">
        <authorList>
            <person name="Brisse S."/>
            <person name="Rodrigues C."/>
            <person name="Thorpe H."/>
        </authorList>
    </citation>
    <scope>NUCLEOTIDE SEQUENCE [LARGE SCALE GENOMIC DNA]</scope>
    <source>
        <strain evidence="2">SB6408</strain>
    </source>
</reference>